<dbReference type="AlphaFoldDB" id="A0A0E9QWJ1"/>
<accession>A0A0E9QWJ1</accession>
<sequence length="17" mass="1974">MVWVSMVIGFEIFLCIS</sequence>
<reference evidence="1" key="2">
    <citation type="journal article" date="2015" name="Fish Shellfish Immunol.">
        <title>Early steps in the European eel (Anguilla anguilla)-Vibrio vulnificus interaction in the gills: Role of the RtxA13 toxin.</title>
        <authorList>
            <person name="Callol A."/>
            <person name="Pajuelo D."/>
            <person name="Ebbesson L."/>
            <person name="Teles M."/>
            <person name="MacKenzie S."/>
            <person name="Amaro C."/>
        </authorList>
    </citation>
    <scope>NUCLEOTIDE SEQUENCE</scope>
</reference>
<evidence type="ECO:0000313" key="1">
    <source>
        <dbReference type="EMBL" id="JAH20615.1"/>
    </source>
</evidence>
<proteinExistence type="predicted"/>
<reference evidence="1" key="1">
    <citation type="submission" date="2014-11" db="EMBL/GenBank/DDBJ databases">
        <authorList>
            <person name="Amaro Gonzalez C."/>
        </authorList>
    </citation>
    <scope>NUCLEOTIDE SEQUENCE</scope>
</reference>
<organism evidence="1">
    <name type="scientific">Anguilla anguilla</name>
    <name type="common">European freshwater eel</name>
    <name type="synonym">Muraena anguilla</name>
    <dbReference type="NCBI Taxonomy" id="7936"/>
    <lineage>
        <taxon>Eukaryota</taxon>
        <taxon>Metazoa</taxon>
        <taxon>Chordata</taxon>
        <taxon>Craniata</taxon>
        <taxon>Vertebrata</taxon>
        <taxon>Euteleostomi</taxon>
        <taxon>Actinopterygii</taxon>
        <taxon>Neopterygii</taxon>
        <taxon>Teleostei</taxon>
        <taxon>Anguilliformes</taxon>
        <taxon>Anguillidae</taxon>
        <taxon>Anguilla</taxon>
    </lineage>
</organism>
<name>A0A0E9QWJ1_ANGAN</name>
<dbReference type="EMBL" id="GBXM01087962">
    <property type="protein sequence ID" value="JAH20615.1"/>
    <property type="molecule type" value="Transcribed_RNA"/>
</dbReference>
<protein>
    <submittedName>
        <fullName evidence="1">Uncharacterized protein</fullName>
    </submittedName>
</protein>